<keyword evidence="4 11" id="KW-0312">Gluconeogenesis</keyword>
<protein>
    <recommendedName>
        <fullName evidence="11">L-serine dehydratase</fullName>
        <ecNumber evidence="11">4.3.1.17</ecNumber>
    </recommendedName>
</protein>
<evidence type="ECO:0000259" key="12">
    <source>
        <dbReference type="Pfam" id="PF03313"/>
    </source>
</evidence>
<evidence type="ECO:0000256" key="9">
    <source>
        <dbReference type="ARBA" id="ARBA00023239"/>
    </source>
</evidence>
<proteinExistence type="inferred from homology"/>
<evidence type="ECO:0000256" key="1">
    <source>
        <dbReference type="ARBA" id="ARBA00001966"/>
    </source>
</evidence>
<evidence type="ECO:0000313" key="13">
    <source>
        <dbReference type="EMBL" id="MBU5490783.1"/>
    </source>
</evidence>
<name>A0ABS6ETF4_9FIRM</name>
<sequence>MSFSSIASMLEAAKSADKPLYTVVCEDDCQENNYTEEASHRQIQTLWEAMQQSSKQYCASDRSNSGFIGGDAEKLRLAAQAGALIGGTYLLRVIEEALKVAECNACMKRIVAAPTAGSCGVLPAVLLPLTEEKQLDTEVILQALYIAAGFGQITAIRANVAGAEGGCQAEIGTASAMAAAALTHCMGGTAEQCAHAFAMSLGNLLGLICDPVAGLVEIPCVKRNVVGAVNAVSAANMALAGITSHIPADEVIDTMGEVGDTLPASLRETGLGGLAATPTGKKITEQVLHHEQSL</sequence>
<comment type="caution">
    <text evidence="13">The sequence shown here is derived from an EMBL/GenBank/DDBJ whole genome shotgun (WGS) entry which is preliminary data.</text>
</comment>
<organism evidence="13 14">
    <name type="scientific">Butyricicoccus intestinisimiae</name>
    <dbReference type="NCBI Taxonomy" id="2841509"/>
    <lineage>
        <taxon>Bacteria</taxon>
        <taxon>Bacillati</taxon>
        <taxon>Bacillota</taxon>
        <taxon>Clostridia</taxon>
        <taxon>Eubacteriales</taxon>
        <taxon>Butyricicoccaceae</taxon>
        <taxon>Butyricicoccus</taxon>
    </lineage>
</organism>
<dbReference type="InterPro" id="IPR051318">
    <property type="entry name" value="Fe-S_L-Ser"/>
</dbReference>
<feature type="domain" description="Serine dehydratase-like alpha subunit" evidence="12">
    <location>
        <begin position="20"/>
        <end position="275"/>
    </location>
</feature>
<gene>
    <name evidence="13" type="primary">sdaAA</name>
    <name evidence="13" type="ORF">KQI75_09180</name>
</gene>
<dbReference type="Proteomes" id="UP000783588">
    <property type="component" value="Unassembled WGS sequence"/>
</dbReference>
<evidence type="ECO:0000256" key="2">
    <source>
        <dbReference type="ARBA" id="ARBA00004742"/>
    </source>
</evidence>
<dbReference type="EMBL" id="JAHLQI010000004">
    <property type="protein sequence ID" value="MBU5490783.1"/>
    <property type="molecule type" value="Genomic_DNA"/>
</dbReference>
<keyword evidence="8 11" id="KW-0411">Iron-sulfur</keyword>
<reference evidence="13 14" key="1">
    <citation type="submission" date="2021-06" db="EMBL/GenBank/DDBJ databases">
        <authorList>
            <person name="Sun Q."/>
            <person name="Li D."/>
        </authorList>
    </citation>
    <scope>NUCLEOTIDE SEQUENCE [LARGE SCALE GENOMIC DNA]</scope>
    <source>
        <strain evidence="13 14">MSJd-7</strain>
    </source>
</reference>
<comment type="catalytic activity">
    <reaction evidence="10 11">
        <text>L-serine = pyruvate + NH4(+)</text>
        <dbReference type="Rhea" id="RHEA:19169"/>
        <dbReference type="ChEBI" id="CHEBI:15361"/>
        <dbReference type="ChEBI" id="CHEBI:28938"/>
        <dbReference type="ChEBI" id="CHEBI:33384"/>
        <dbReference type="EC" id="4.3.1.17"/>
    </reaction>
</comment>
<evidence type="ECO:0000256" key="4">
    <source>
        <dbReference type="ARBA" id="ARBA00022432"/>
    </source>
</evidence>
<dbReference type="Pfam" id="PF03313">
    <property type="entry name" value="SDH_alpha"/>
    <property type="match status" value="1"/>
</dbReference>
<evidence type="ECO:0000256" key="6">
    <source>
        <dbReference type="ARBA" id="ARBA00022723"/>
    </source>
</evidence>
<dbReference type="RefSeq" id="WP_216470476.1">
    <property type="nucleotide sequence ID" value="NZ_JAHLQI010000004.1"/>
</dbReference>
<comment type="pathway">
    <text evidence="2">Carbohydrate biosynthesis; gluconeogenesis.</text>
</comment>
<dbReference type="GO" id="GO:0003941">
    <property type="term" value="F:L-serine ammonia-lyase activity"/>
    <property type="evidence" value="ECO:0007669"/>
    <property type="project" value="UniProtKB-EC"/>
</dbReference>
<accession>A0ABS6ETF4</accession>
<evidence type="ECO:0000256" key="8">
    <source>
        <dbReference type="ARBA" id="ARBA00023014"/>
    </source>
</evidence>
<evidence type="ECO:0000256" key="10">
    <source>
        <dbReference type="ARBA" id="ARBA00049406"/>
    </source>
</evidence>
<dbReference type="EC" id="4.3.1.17" evidence="11"/>
<keyword evidence="7 11" id="KW-0408">Iron</keyword>
<comment type="similarity">
    <text evidence="3 11">Belongs to the iron-sulfur dependent L-serine dehydratase family.</text>
</comment>
<evidence type="ECO:0000256" key="11">
    <source>
        <dbReference type="RuleBase" id="RU366059"/>
    </source>
</evidence>
<keyword evidence="14" id="KW-1185">Reference proteome</keyword>
<dbReference type="InterPro" id="IPR004642">
    <property type="entry name" value="Ser_deHydtase_asu"/>
</dbReference>
<dbReference type="InterPro" id="IPR005130">
    <property type="entry name" value="Ser_deHydtase-like_asu"/>
</dbReference>
<dbReference type="PANTHER" id="PTHR30182:SF1">
    <property type="entry name" value="L-SERINE DEHYDRATASE 1"/>
    <property type="match status" value="1"/>
</dbReference>
<dbReference type="NCBIfam" id="TIGR00718">
    <property type="entry name" value="sda_alpha"/>
    <property type="match status" value="1"/>
</dbReference>
<keyword evidence="6 11" id="KW-0479">Metal-binding</keyword>
<keyword evidence="9 11" id="KW-0456">Lyase</keyword>
<evidence type="ECO:0000256" key="7">
    <source>
        <dbReference type="ARBA" id="ARBA00023004"/>
    </source>
</evidence>
<dbReference type="PANTHER" id="PTHR30182">
    <property type="entry name" value="L-SERINE DEHYDRATASE"/>
    <property type="match status" value="1"/>
</dbReference>
<keyword evidence="5 11" id="KW-0004">4Fe-4S</keyword>
<evidence type="ECO:0000313" key="14">
    <source>
        <dbReference type="Proteomes" id="UP000783588"/>
    </source>
</evidence>
<comment type="cofactor">
    <cofactor evidence="1 11">
        <name>[4Fe-4S] cluster</name>
        <dbReference type="ChEBI" id="CHEBI:49883"/>
    </cofactor>
</comment>
<evidence type="ECO:0000256" key="3">
    <source>
        <dbReference type="ARBA" id="ARBA00008636"/>
    </source>
</evidence>
<evidence type="ECO:0000256" key="5">
    <source>
        <dbReference type="ARBA" id="ARBA00022485"/>
    </source>
</evidence>